<dbReference type="Pfam" id="PF19608">
    <property type="entry name" value="DUF6113"/>
    <property type="match status" value="1"/>
</dbReference>
<feature type="region of interest" description="Disordered" evidence="1">
    <location>
        <begin position="1"/>
        <end position="31"/>
    </location>
</feature>
<feature type="transmembrane region" description="Helical" evidence="2">
    <location>
        <begin position="118"/>
        <end position="138"/>
    </location>
</feature>
<dbReference type="InterPro" id="IPR046095">
    <property type="entry name" value="DUF6113"/>
</dbReference>
<protein>
    <submittedName>
        <fullName evidence="3">DUF6113 family protein</fullName>
    </submittedName>
</protein>
<accession>A0ABV6VUP7</accession>
<keyword evidence="2" id="KW-1133">Transmembrane helix</keyword>
<feature type="transmembrane region" description="Helical" evidence="2">
    <location>
        <begin position="36"/>
        <end position="53"/>
    </location>
</feature>
<evidence type="ECO:0000313" key="4">
    <source>
        <dbReference type="Proteomes" id="UP001592531"/>
    </source>
</evidence>
<evidence type="ECO:0000313" key="3">
    <source>
        <dbReference type="EMBL" id="MFC1417437.1"/>
    </source>
</evidence>
<keyword evidence="2" id="KW-0472">Membrane</keyword>
<keyword evidence="4" id="KW-1185">Reference proteome</keyword>
<reference evidence="3 4" key="1">
    <citation type="submission" date="2024-09" db="EMBL/GenBank/DDBJ databases">
        <authorList>
            <person name="Lee S.D."/>
        </authorList>
    </citation>
    <scope>NUCLEOTIDE SEQUENCE [LARGE SCALE GENOMIC DNA]</scope>
    <source>
        <strain evidence="3 4">N8-3</strain>
    </source>
</reference>
<feature type="compositionally biased region" description="Low complexity" evidence="1">
    <location>
        <begin position="10"/>
        <end position="21"/>
    </location>
</feature>
<feature type="transmembrane region" description="Helical" evidence="2">
    <location>
        <begin position="89"/>
        <end position="106"/>
    </location>
</feature>
<name>A0ABV6VUP7_9ACTN</name>
<dbReference type="EMBL" id="JBHFAB010000007">
    <property type="protein sequence ID" value="MFC1417437.1"/>
    <property type="molecule type" value="Genomic_DNA"/>
</dbReference>
<proteinExistence type="predicted"/>
<organism evidence="3 4">
    <name type="scientific">Streptacidiphilus cavernicola</name>
    <dbReference type="NCBI Taxonomy" id="3342716"/>
    <lineage>
        <taxon>Bacteria</taxon>
        <taxon>Bacillati</taxon>
        <taxon>Actinomycetota</taxon>
        <taxon>Actinomycetes</taxon>
        <taxon>Kitasatosporales</taxon>
        <taxon>Streptomycetaceae</taxon>
        <taxon>Streptacidiphilus</taxon>
    </lineage>
</organism>
<feature type="transmembrane region" description="Helical" evidence="2">
    <location>
        <begin position="59"/>
        <end position="77"/>
    </location>
</feature>
<comment type="caution">
    <text evidence="3">The sequence shown here is derived from an EMBL/GenBank/DDBJ whole genome shotgun (WGS) entry which is preliminary data.</text>
</comment>
<keyword evidence="2" id="KW-0812">Transmembrane</keyword>
<dbReference type="RefSeq" id="WP_380535539.1">
    <property type="nucleotide sequence ID" value="NZ_JBHFAB010000007.1"/>
</dbReference>
<dbReference type="Proteomes" id="UP001592531">
    <property type="component" value="Unassembled WGS sequence"/>
</dbReference>
<gene>
    <name evidence="3" type="ORF">ACEZDE_12350</name>
</gene>
<evidence type="ECO:0000256" key="2">
    <source>
        <dbReference type="SAM" id="Phobius"/>
    </source>
</evidence>
<evidence type="ECO:0000256" key="1">
    <source>
        <dbReference type="SAM" id="MobiDB-lite"/>
    </source>
</evidence>
<sequence>MSRPQDRTGRAVVPAPRSSSPRPEPVDRTGPSRGRTAAYVLLTVLGAAVGLAGCFVQALWFPGGLVLALAGALALFYGGRTLTGTKLGAGLPAVGWFVVLLLANAPRPEGDFLVAADLGSFVFLLGGLAIAVICATMPSPEALRTVRRSAQH</sequence>